<dbReference type="AlphaFoldDB" id="A0A6T7RY33"/>
<dbReference type="EMBL" id="HBEP01020404">
    <property type="protein sequence ID" value="CAD8491070.1"/>
    <property type="molecule type" value="Transcribed_RNA"/>
</dbReference>
<gene>
    <name evidence="2" type="ORF">PANT1444_LOCUS11461</name>
    <name evidence="3" type="ORF">PANT1444_LOCUS11462</name>
</gene>
<evidence type="ECO:0000256" key="1">
    <source>
        <dbReference type="SAM" id="MobiDB-lite"/>
    </source>
</evidence>
<organism evidence="2">
    <name type="scientific">Phaeocystis antarctica</name>
    <dbReference type="NCBI Taxonomy" id="33657"/>
    <lineage>
        <taxon>Eukaryota</taxon>
        <taxon>Haptista</taxon>
        <taxon>Haptophyta</taxon>
        <taxon>Prymnesiophyceae</taxon>
        <taxon>Phaeocystales</taxon>
        <taxon>Phaeocystaceae</taxon>
        <taxon>Phaeocystis</taxon>
    </lineage>
</organism>
<feature type="compositionally biased region" description="Basic and acidic residues" evidence="1">
    <location>
        <begin position="124"/>
        <end position="133"/>
    </location>
</feature>
<reference evidence="2" key="1">
    <citation type="submission" date="2021-01" db="EMBL/GenBank/DDBJ databases">
        <authorList>
            <person name="Corre E."/>
            <person name="Pelletier E."/>
            <person name="Niang G."/>
            <person name="Scheremetjew M."/>
            <person name="Finn R."/>
            <person name="Kale V."/>
            <person name="Holt S."/>
            <person name="Cochrane G."/>
            <person name="Meng A."/>
            <person name="Brown T."/>
            <person name="Cohen L."/>
        </authorList>
    </citation>
    <scope>NUCLEOTIDE SEQUENCE</scope>
    <source>
        <strain evidence="2">CCMP1374</strain>
    </source>
</reference>
<evidence type="ECO:0008006" key="4">
    <source>
        <dbReference type="Google" id="ProtNLM"/>
    </source>
</evidence>
<evidence type="ECO:0000313" key="3">
    <source>
        <dbReference type="EMBL" id="CAD8491072.1"/>
    </source>
</evidence>
<proteinExistence type="predicted"/>
<evidence type="ECO:0000313" key="2">
    <source>
        <dbReference type="EMBL" id="CAD8491070.1"/>
    </source>
</evidence>
<sequence>MEWMKGNLLTPRMAAQPEFCARFGEEHFTQGDARDERVWSAAEKLCRPFLRASSPPCQPFSTGRLGEPTQPALIAETRGLLERRGTLWWMENVLGAVHEMSCNSGRVTAARGDTRGAGRGRRIHPPERERARR</sequence>
<accession>A0A6T7RY33</accession>
<feature type="region of interest" description="Disordered" evidence="1">
    <location>
        <begin position="106"/>
        <end position="133"/>
    </location>
</feature>
<name>A0A6T7RY33_9EUKA</name>
<dbReference type="EMBL" id="HBEP01020405">
    <property type="protein sequence ID" value="CAD8491072.1"/>
    <property type="molecule type" value="Transcribed_RNA"/>
</dbReference>
<protein>
    <recommendedName>
        <fullName evidence="4">DNA (cytosine-5-)-methyltransferase</fullName>
    </recommendedName>
</protein>